<protein>
    <submittedName>
        <fullName evidence="1">37341_t:CDS:1</fullName>
    </submittedName>
</protein>
<evidence type="ECO:0000313" key="2">
    <source>
        <dbReference type="Proteomes" id="UP000789901"/>
    </source>
</evidence>
<evidence type="ECO:0000313" key="1">
    <source>
        <dbReference type="EMBL" id="CAG8562091.1"/>
    </source>
</evidence>
<comment type="caution">
    <text evidence="1">The sequence shown here is derived from an EMBL/GenBank/DDBJ whole genome shotgun (WGS) entry which is preliminary data.</text>
</comment>
<proteinExistence type="predicted"/>
<keyword evidence="2" id="KW-1185">Reference proteome</keyword>
<organism evidence="1 2">
    <name type="scientific">Gigaspora margarita</name>
    <dbReference type="NCBI Taxonomy" id="4874"/>
    <lineage>
        <taxon>Eukaryota</taxon>
        <taxon>Fungi</taxon>
        <taxon>Fungi incertae sedis</taxon>
        <taxon>Mucoromycota</taxon>
        <taxon>Glomeromycotina</taxon>
        <taxon>Glomeromycetes</taxon>
        <taxon>Diversisporales</taxon>
        <taxon>Gigasporaceae</taxon>
        <taxon>Gigaspora</taxon>
    </lineage>
</organism>
<accession>A0ABN7UFK6</accession>
<dbReference type="Proteomes" id="UP000789901">
    <property type="component" value="Unassembled WGS sequence"/>
</dbReference>
<dbReference type="EMBL" id="CAJVQB010002095">
    <property type="protein sequence ID" value="CAG8562091.1"/>
    <property type="molecule type" value="Genomic_DNA"/>
</dbReference>
<sequence>MEPQLTNTIEKIKSNLWKLKQLTFQLNTHKRYVKNIEREGIMCVTIPHKLKLLVETKFWPTRKKNQIIALIYITRVTKKELKIHILSDNIHFCDTATKLFQSLPHMQSLAGSTNNWSSWLFWLTLTTFKNQIYTFEYKKQTSDPPNVPVYILSLEIDHNSIRYNTY</sequence>
<gene>
    <name evidence="1" type="ORF">GMARGA_LOCUS5068</name>
</gene>
<reference evidence="1 2" key="1">
    <citation type="submission" date="2021-06" db="EMBL/GenBank/DDBJ databases">
        <authorList>
            <person name="Kallberg Y."/>
            <person name="Tangrot J."/>
            <person name="Rosling A."/>
        </authorList>
    </citation>
    <scope>NUCLEOTIDE SEQUENCE [LARGE SCALE GENOMIC DNA]</scope>
    <source>
        <strain evidence="1 2">120-4 pot B 10/14</strain>
    </source>
</reference>
<name>A0ABN7UFK6_GIGMA</name>